<dbReference type="Proteomes" id="UP000664940">
    <property type="component" value="Unassembled WGS sequence"/>
</dbReference>
<evidence type="ECO:0000313" key="2">
    <source>
        <dbReference type="Proteomes" id="UP000664940"/>
    </source>
</evidence>
<comment type="caution">
    <text evidence="1">The sequence shown here is derived from an EMBL/GenBank/DDBJ whole genome shotgun (WGS) entry which is preliminary data.</text>
</comment>
<dbReference type="EMBL" id="JABVXQ010000003">
    <property type="protein sequence ID" value="KAF6119896.1"/>
    <property type="molecule type" value="Genomic_DNA"/>
</dbReference>
<organism evidence="1 2">
    <name type="scientific">Phyllostomus discolor</name>
    <name type="common">pale spear-nosed bat</name>
    <dbReference type="NCBI Taxonomy" id="89673"/>
    <lineage>
        <taxon>Eukaryota</taxon>
        <taxon>Metazoa</taxon>
        <taxon>Chordata</taxon>
        <taxon>Craniata</taxon>
        <taxon>Vertebrata</taxon>
        <taxon>Euteleostomi</taxon>
        <taxon>Mammalia</taxon>
        <taxon>Eutheria</taxon>
        <taxon>Laurasiatheria</taxon>
        <taxon>Chiroptera</taxon>
        <taxon>Yangochiroptera</taxon>
        <taxon>Phyllostomidae</taxon>
        <taxon>Phyllostominae</taxon>
        <taxon>Phyllostomus</taxon>
    </lineage>
</organism>
<sequence>MPFPVLIPRWVGLCMFQDPVALSYELSCETSSFSHCHSLLPTPQAFTARVFEALLSCAGTLGCILSHSPVAPPGLSINKCGKSHPPATVLPCLTSWVFNSKVFQCFYVETSKGRGVYWVKLVFFH</sequence>
<dbReference type="AlphaFoldDB" id="A0A834B1I5"/>
<reference evidence="1 2" key="1">
    <citation type="journal article" date="2020" name="Nature">
        <title>Six reference-quality genomes reveal evolution of bat adaptations.</title>
        <authorList>
            <person name="Jebb D."/>
            <person name="Huang Z."/>
            <person name="Pippel M."/>
            <person name="Hughes G.M."/>
            <person name="Lavrichenko K."/>
            <person name="Devanna P."/>
            <person name="Winkler S."/>
            <person name="Jermiin L.S."/>
            <person name="Skirmuntt E.C."/>
            <person name="Katzourakis A."/>
            <person name="Burkitt-Gray L."/>
            <person name="Ray D.A."/>
            <person name="Sullivan K.A.M."/>
            <person name="Roscito J.G."/>
            <person name="Kirilenko B.M."/>
            <person name="Davalos L.M."/>
            <person name="Corthals A.P."/>
            <person name="Power M.L."/>
            <person name="Jones G."/>
            <person name="Ransome R.D."/>
            <person name="Dechmann D.K.N."/>
            <person name="Locatelli A.G."/>
            <person name="Puechmaille S.J."/>
            <person name="Fedrigo O."/>
            <person name="Jarvis E.D."/>
            <person name="Hiller M."/>
            <person name="Vernes S.C."/>
            <person name="Myers E.W."/>
            <person name="Teeling E.C."/>
        </authorList>
    </citation>
    <scope>NUCLEOTIDE SEQUENCE [LARGE SCALE GENOMIC DNA]</scope>
    <source>
        <strain evidence="1">Bat1K_MPI-CBG_1</strain>
    </source>
</reference>
<evidence type="ECO:0000313" key="1">
    <source>
        <dbReference type="EMBL" id="KAF6119896.1"/>
    </source>
</evidence>
<proteinExistence type="predicted"/>
<protein>
    <submittedName>
        <fullName evidence="1">Uncharacterized protein</fullName>
    </submittedName>
</protein>
<accession>A0A834B1I5</accession>
<name>A0A834B1I5_9CHIR</name>
<gene>
    <name evidence="1" type="ORF">HJG60_010279</name>
</gene>